<evidence type="ECO:0000256" key="2">
    <source>
        <dbReference type="ARBA" id="ARBA00022695"/>
    </source>
</evidence>
<protein>
    <submittedName>
        <fullName evidence="5">Nucleotidyltransferase family protein</fullName>
    </submittedName>
</protein>
<evidence type="ECO:0000313" key="5">
    <source>
        <dbReference type="EMBL" id="RCL77464.1"/>
    </source>
</evidence>
<organism evidence="5 6">
    <name type="scientific">PS1 clade bacterium</name>
    <dbReference type="NCBI Taxonomy" id="2175152"/>
    <lineage>
        <taxon>Bacteria</taxon>
        <taxon>Pseudomonadati</taxon>
        <taxon>Pseudomonadota</taxon>
        <taxon>Alphaproteobacteria</taxon>
        <taxon>PS1 clade</taxon>
    </lineage>
</organism>
<dbReference type="AlphaFoldDB" id="A0A368E0S0"/>
<dbReference type="Pfam" id="PF12804">
    <property type="entry name" value="NTP_transf_3"/>
    <property type="match status" value="1"/>
</dbReference>
<evidence type="ECO:0000256" key="1">
    <source>
        <dbReference type="ARBA" id="ARBA00022679"/>
    </source>
</evidence>
<keyword evidence="2" id="KW-0548">Nucleotidyltransferase</keyword>
<evidence type="ECO:0000259" key="4">
    <source>
        <dbReference type="Pfam" id="PF12804"/>
    </source>
</evidence>
<dbReference type="EMBL" id="QOQF01000008">
    <property type="protein sequence ID" value="RCL77464.1"/>
    <property type="molecule type" value="Genomic_DNA"/>
</dbReference>
<gene>
    <name evidence="5" type="ORF">DBW69_03350</name>
</gene>
<proteinExistence type="predicted"/>
<dbReference type="InterPro" id="IPR050065">
    <property type="entry name" value="GlmU-like"/>
</dbReference>
<feature type="domain" description="MobA-like NTP transferase" evidence="4">
    <location>
        <begin position="11"/>
        <end position="125"/>
    </location>
</feature>
<reference evidence="5 6" key="1">
    <citation type="journal article" date="2018" name="Microbiome">
        <title>Fine metagenomic profile of the Mediterranean stratified and mixed water columns revealed by assembly and recruitment.</title>
        <authorList>
            <person name="Haro-Moreno J.M."/>
            <person name="Lopez-Perez M."/>
            <person name="De La Torre J.R."/>
            <person name="Picazo A."/>
            <person name="Camacho A."/>
            <person name="Rodriguez-Valera F."/>
        </authorList>
    </citation>
    <scope>NUCLEOTIDE SEQUENCE [LARGE SCALE GENOMIC DNA]</scope>
    <source>
        <strain evidence="5">MED-G55</strain>
    </source>
</reference>
<dbReference type="InterPro" id="IPR025877">
    <property type="entry name" value="MobA-like_NTP_Trfase"/>
</dbReference>
<dbReference type="SUPFAM" id="SSF53448">
    <property type="entry name" value="Nucleotide-diphospho-sugar transferases"/>
    <property type="match status" value="1"/>
</dbReference>
<dbReference type="PANTHER" id="PTHR43584:SF8">
    <property type="entry name" value="N-ACETYLMURAMATE ALPHA-1-PHOSPHATE URIDYLYLTRANSFERASE"/>
    <property type="match status" value="1"/>
</dbReference>
<dbReference type="InterPro" id="IPR029044">
    <property type="entry name" value="Nucleotide-diphossugar_trans"/>
</dbReference>
<dbReference type="PANTHER" id="PTHR43584">
    <property type="entry name" value="NUCLEOTIDYL TRANSFERASE"/>
    <property type="match status" value="1"/>
</dbReference>
<dbReference type="Gene3D" id="3.90.550.10">
    <property type="entry name" value="Spore Coat Polysaccharide Biosynthesis Protein SpsA, Chain A"/>
    <property type="match status" value="1"/>
</dbReference>
<evidence type="ECO:0000256" key="3">
    <source>
        <dbReference type="ARBA" id="ARBA00022842"/>
    </source>
</evidence>
<evidence type="ECO:0000313" key="6">
    <source>
        <dbReference type="Proteomes" id="UP000252132"/>
    </source>
</evidence>
<keyword evidence="1 5" id="KW-0808">Transferase</keyword>
<name>A0A368E0S0_9PROT</name>
<sequence>MTSSKSKPTHAMVLAAGLGRRMQASENDPPKPLTKIGGVTLLDRMLTYLADFGVTHVVINLHHKSEMIEAHLRDLDYPFEIIFSDERACLMETGGGVYQALPLLGNKPFFVCNADILWIENITNDKMTALKKLASTFEPEKMDSCLLLASRDNCSGYDGAGDFNYTQHGKIERRRSQPGEQSGAEWIYAGVQIVSPSLLDKTPEAVKSQPFSFNVLWDEAHAAARLYGCSLEGTWLHVGTPAGVRDAERILQEK</sequence>
<keyword evidence="3" id="KW-0460">Magnesium</keyword>
<dbReference type="GO" id="GO:0016779">
    <property type="term" value="F:nucleotidyltransferase activity"/>
    <property type="evidence" value="ECO:0007669"/>
    <property type="project" value="UniProtKB-KW"/>
</dbReference>
<comment type="caution">
    <text evidence="5">The sequence shown here is derived from an EMBL/GenBank/DDBJ whole genome shotgun (WGS) entry which is preliminary data.</text>
</comment>
<dbReference type="CDD" id="cd06422">
    <property type="entry name" value="NTP_transferase_like_1"/>
    <property type="match status" value="1"/>
</dbReference>
<dbReference type="Proteomes" id="UP000252132">
    <property type="component" value="Unassembled WGS sequence"/>
</dbReference>
<accession>A0A368E0S0</accession>